<dbReference type="InterPro" id="IPR017900">
    <property type="entry name" value="4Fe4S_Fe_S_CS"/>
</dbReference>
<dbReference type="PROSITE" id="PS51379">
    <property type="entry name" value="4FE4S_FER_2"/>
    <property type="match status" value="1"/>
</dbReference>
<feature type="domain" description="4Fe-4S ferredoxin-type" evidence="1">
    <location>
        <begin position="230"/>
        <end position="262"/>
    </location>
</feature>
<feature type="non-terminal residue" evidence="2">
    <location>
        <position position="1"/>
    </location>
</feature>
<evidence type="ECO:0000313" key="2">
    <source>
        <dbReference type="EMBL" id="GAI68037.1"/>
    </source>
</evidence>
<dbReference type="EMBL" id="BARW01004924">
    <property type="protein sequence ID" value="GAI68037.1"/>
    <property type="molecule type" value="Genomic_DNA"/>
</dbReference>
<dbReference type="Gene3D" id="3.20.20.100">
    <property type="entry name" value="NADP-dependent oxidoreductase domain"/>
    <property type="match status" value="1"/>
</dbReference>
<dbReference type="InterPro" id="IPR017896">
    <property type="entry name" value="4Fe4S_Fe-S-bd"/>
</dbReference>
<dbReference type="InterPro" id="IPR023210">
    <property type="entry name" value="NADP_OxRdtase_dom"/>
</dbReference>
<feature type="non-terminal residue" evidence="2">
    <location>
        <position position="262"/>
    </location>
</feature>
<evidence type="ECO:0000259" key="1">
    <source>
        <dbReference type="PROSITE" id="PS51379"/>
    </source>
</evidence>
<dbReference type="PANTHER" id="PTHR43312:SF1">
    <property type="entry name" value="NADP-DEPENDENT OXIDOREDUCTASE DOMAIN-CONTAINING PROTEIN"/>
    <property type="match status" value="1"/>
</dbReference>
<proteinExistence type="predicted"/>
<dbReference type="AlphaFoldDB" id="X1QHU6"/>
<protein>
    <recommendedName>
        <fullName evidence="1">4Fe-4S ferredoxin-type domain-containing protein</fullName>
    </recommendedName>
</protein>
<organism evidence="2">
    <name type="scientific">marine sediment metagenome</name>
    <dbReference type="NCBI Taxonomy" id="412755"/>
    <lineage>
        <taxon>unclassified sequences</taxon>
        <taxon>metagenomes</taxon>
        <taxon>ecological metagenomes</taxon>
    </lineage>
</organism>
<dbReference type="InterPro" id="IPR036812">
    <property type="entry name" value="NAD(P)_OxRdtase_dom_sf"/>
</dbReference>
<sequence>RQDIVIASKSPASDKKLFLEHVDLSLKRLQTDYIDIYHLHGVNSEEKMKEVMKPGGAYEGLKEAIKEGKVRYPAFSSHRMPEAKKLMLTEKFDVAQIPFNFIDTEPEKEIIPLARKMNLGFIAMKPLAGGLLEDANLAFRYLAQFSGIVADPGIEKAEEMEEILRVIEDPRIISLQEKKKIKRIREELGKEFCHRCDYCLPCPQGVPISLVLGVKSIVKRMPWQNAFDWLDPVIEKAQECTECEECLERCPYHLAIPELLKK</sequence>
<dbReference type="Pfam" id="PF00248">
    <property type="entry name" value="Aldo_ket_red"/>
    <property type="match status" value="1"/>
</dbReference>
<dbReference type="SUPFAM" id="SSF46548">
    <property type="entry name" value="alpha-helical ferredoxin"/>
    <property type="match status" value="1"/>
</dbReference>
<gene>
    <name evidence="2" type="ORF">S12H4_11126</name>
</gene>
<dbReference type="SUPFAM" id="SSF51430">
    <property type="entry name" value="NAD(P)-linked oxidoreductase"/>
    <property type="match status" value="1"/>
</dbReference>
<dbReference type="PANTHER" id="PTHR43312">
    <property type="entry name" value="D-THREO-ALDOSE 1-DEHYDROGENASE"/>
    <property type="match status" value="1"/>
</dbReference>
<name>X1QHU6_9ZZZZ</name>
<dbReference type="InterPro" id="IPR053135">
    <property type="entry name" value="AKR2_Oxidoreductase"/>
</dbReference>
<reference evidence="2" key="1">
    <citation type="journal article" date="2014" name="Front. Microbiol.">
        <title>High frequency of phylogenetically diverse reductive dehalogenase-homologous genes in deep subseafloor sedimentary metagenomes.</title>
        <authorList>
            <person name="Kawai M."/>
            <person name="Futagami T."/>
            <person name="Toyoda A."/>
            <person name="Takaki Y."/>
            <person name="Nishi S."/>
            <person name="Hori S."/>
            <person name="Arai W."/>
            <person name="Tsubouchi T."/>
            <person name="Morono Y."/>
            <person name="Uchiyama I."/>
            <person name="Ito T."/>
            <person name="Fujiyama A."/>
            <person name="Inagaki F."/>
            <person name="Takami H."/>
        </authorList>
    </citation>
    <scope>NUCLEOTIDE SEQUENCE</scope>
    <source>
        <strain evidence="2">Expedition CK06-06</strain>
    </source>
</reference>
<comment type="caution">
    <text evidence="2">The sequence shown here is derived from an EMBL/GenBank/DDBJ whole genome shotgun (WGS) entry which is preliminary data.</text>
</comment>
<accession>X1QHU6</accession>
<dbReference type="Pfam" id="PF13534">
    <property type="entry name" value="Fer4_17"/>
    <property type="match status" value="1"/>
</dbReference>
<dbReference type="PROSITE" id="PS00198">
    <property type="entry name" value="4FE4S_FER_1"/>
    <property type="match status" value="1"/>
</dbReference>